<feature type="compositionally biased region" description="Basic residues" evidence="1">
    <location>
        <begin position="108"/>
        <end position="117"/>
    </location>
</feature>
<evidence type="ECO:0000313" key="2">
    <source>
        <dbReference type="EMBL" id="EWM21407.1"/>
    </source>
</evidence>
<name>W7T3K9_9STRA</name>
<reference evidence="2 3" key="1">
    <citation type="journal article" date="2014" name="Mol. Plant">
        <title>Chromosome Scale Genome Assembly and Transcriptome Profiling of Nannochloropsis gaditana in Nitrogen Depletion.</title>
        <authorList>
            <person name="Corteggiani Carpinelli E."/>
            <person name="Telatin A."/>
            <person name="Vitulo N."/>
            <person name="Forcato C."/>
            <person name="D'Angelo M."/>
            <person name="Schiavon R."/>
            <person name="Vezzi A."/>
            <person name="Giacometti G.M."/>
            <person name="Morosinotto T."/>
            <person name="Valle G."/>
        </authorList>
    </citation>
    <scope>NUCLEOTIDE SEQUENCE [LARGE SCALE GENOMIC DNA]</scope>
    <source>
        <strain evidence="2 3">B-31</strain>
    </source>
</reference>
<feature type="non-terminal residue" evidence="2">
    <location>
        <position position="396"/>
    </location>
</feature>
<feature type="region of interest" description="Disordered" evidence="1">
    <location>
        <begin position="199"/>
        <end position="236"/>
    </location>
</feature>
<feature type="compositionally biased region" description="Low complexity" evidence="1">
    <location>
        <begin position="252"/>
        <end position="264"/>
    </location>
</feature>
<evidence type="ECO:0000256" key="1">
    <source>
        <dbReference type="SAM" id="MobiDB-lite"/>
    </source>
</evidence>
<feature type="compositionally biased region" description="Pro residues" evidence="1">
    <location>
        <begin position="141"/>
        <end position="157"/>
    </location>
</feature>
<sequence>MTNSGLDDQNASTCILPSSVLRLRASDVASRAWLTPVCSDTVMWENDAGMGLNLPKMDDAVSHASDGQFSGIRQAPKGPSYSFAADLNARGTEREAAAFTPGVSLGSHKARGQRKFHDKHDQQHESTMQHTHQLSWRDASPPVPPPSPSSRPYPAPRPRSTLSRNFRRQKSSSCGDMTNLLVPVLDSALSTNGSPCIPRVPALSQHSRSDTHDSHGAPTGDLPSPRGLDNLPKRANAPDYLGRARVTSAKVSLFSPPTSSSSLDPPSPPPSPPPSSPSRNRASRLNGERKGGSSRHKRELQKASVVNELSHAAALLLIPSLLPPSSSPPSSSPPPLPDMRVLQDLVHAVRLHLSRFPLRYCLAVEAREVLQHMSLLQQATRTDRVAIHVEEQPWGD</sequence>
<organism evidence="2 3">
    <name type="scientific">Nannochloropsis gaditana</name>
    <dbReference type="NCBI Taxonomy" id="72520"/>
    <lineage>
        <taxon>Eukaryota</taxon>
        <taxon>Sar</taxon>
        <taxon>Stramenopiles</taxon>
        <taxon>Ochrophyta</taxon>
        <taxon>Eustigmatophyceae</taxon>
        <taxon>Eustigmatales</taxon>
        <taxon>Monodopsidaceae</taxon>
        <taxon>Nannochloropsis</taxon>
    </lineage>
</organism>
<feature type="region of interest" description="Disordered" evidence="1">
    <location>
        <begin position="252"/>
        <end position="301"/>
    </location>
</feature>
<comment type="caution">
    <text evidence="2">The sequence shown here is derived from an EMBL/GenBank/DDBJ whole genome shotgun (WGS) entry which is preliminary data.</text>
</comment>
<evidence type="ECO:0000313" key="3">
    <source>
        <dbReference type="Proteomes" id="UP000019335"/>
    </source>
</evidence>
<dbReference type="EMBL" id="AZIL01002473">
    <property type="protein sequence ID" value="EWM21407.1"/>
    <property type="molecule type" value="Genomic_DNA"/>
</dbReference>
<feature type="region of interest" description="Disordered" evidence="1">
    <location>
        <begin position="98"/>
        <end position="174"/>
    </location>
</feature>
<accession>W7T3K9</accession>
<feature type="compositionally biased region" description="Polar residues" evidence="1">
    <location>
        <begin position="125"/>
        <end position="134"/>
    </location>
</feature>
<protein>
    <submittedName>
        <fullName evidence="2">Uncharacterized protein</fullName>
    </submittedName>
</protein>
<gene>
    <name evidence="2" type="ORF">Naga_101166g1</name>
</gene>
<dbReference type="AlphaFoldDB" id="W7T3K9"/>
<keyword evidence="3" id="KW-1185">Reference proteome</keyword>
<proteinExistence type="predicted"/>
<dbReference type="Proteomes" id="UP000019335">
    <property type="component" value="Unassembled WGS sequence"/>
</dbReference>
<feature type="compositionally biased region" description="Pro residues" evidence="1">
    <location>
        <begin position="265"/>
        <end position="276"/>
    </location>
</feature>
<dbReference type="OrthoDB" id="4062651at2759"/>